<evidence type="ECO:0000256" key="2">
    <source>
        <dbReference type="ARBA" id="ARBA00022679"/>
    </source>
</evidence>
<dbReference type="Gene3D" id="3.40.50.12710">
    <property type="match status" value="1"/>
</dbReference>
<gene>
    <name evidence="3" type="ORF">DDZ13_05645</name>
</gene>
<dbReference type="InterPro" id="IPR029063">
    <property type="entry name" value="SAM-dependent_MTases_sf"/>
</dbReference>
<keyword evidence="1" id="KW-0489">Methyltransferase</keyword>
<proteinExistence type="predicted"/>
<dbReference type="InterPro" id="IPR038375">
    <property type="entry name" value="NDUFAF7_sf"/>
</dbReference>
<evidence type="ECO:0000256" key="1">
    <source>
        <dbReference type="ARBA" id="ARBA00022603"/>
    </source>
</evidence>
<dbReference type="SUPFAM" id="SSF53335">
    <property type="entry name" value="S-adenosyl-L-methionine-dependent methyltransferases"/>
    <property type="match status" value="1"/>
</dbReference>
<dbReference type="InterPro" id="IPR003788">
    <property type="entry name" value="NDUFAF7"/>
</dbReference>
<dbReference type="PANTHER" id="PTHR12049">
    <property type="entry name" value="PROTEIN ARGININE METHYLTRANSFERASE NDUFAF7, MITOCHONDRIAL"/>
    <property type="match status" value="1"/>
</dbReference>
<comment type="caution">
    <text evidence="3">The sequence shown here is derived from an EMBL/GenBank/DDBJ whole genome shotgun (WGS) entry which is preliminary data.</text>
</comment>
<dbReference type="OrthoDB" id="9794208at2"/>
<dbReference type="InParanoid" id="A0A317ZGG6"/>
<name>A0A317ZGG6_9BACT</name>
<dbReference type="PANTHER" id="PTHR12049:SF7">
    <property type="entry name" value="PROTEIN ARGININE METHYLTRANSFERASE NDUFAF7, MITOCHONDRIAL"/>
    <property type="match status" value="1"/>
</dbReference>
<evidence type="ECO:0008006" key="5">
    <source>
        <dbReference type="Google" id="ProtNLM"/>
    </source>
</evidence>
<organism evidence="3 4">
    <name type="scientific">Coraliomargarita sinensis</name>
    <dbReference type="NCBI Taxonomy" id="2174842"/>
    <lineage>
        <taxon>Bacteria</taxon>
        <taxon>Pseudomonadati</taxon>
        <taxon>Verrucomicrobiota</taxon>
        <taxon>Opitutia</taxon>
        <taxon>Puniceicoccales</taxon>
        <taxon>Coraliomargaritaceae</taxon>
        <taxon>Coraliomargarita</taxon>
    </lineage>
</organism>
<dbReference type="EMBL" id="QHJQ01000003">
    <property type="protein sequence ID" value="PXA04656.1"/>
    <property type="molecule type" value="Genomic_DNA"/>
</dbReference>
<dbReference type="Proteomes" id="UP000247099">
    <property type="component" value="Unassembled WGS sequence"/>
</dbReference>
<dbReference type="GO" id="GO:0032259">
    <property type="term" value="P:methylation"/>
    <property type="evidence" value="ECO:0007669"/>
    <property type="project" value="UniProtKB-KW"/>
</dbReference>
<keyword evidence="2" id="KW-0808">Transferase</keyword>
<keyword evidence="4" id="KW-1185">Reference proteome</keyword>
<accession>A0A317ZGG6</accession>
<evidence type="ECO:0000313" key="4">
    <source>
        <dbReference type="Proteomes" id="UP000247099"/>
    </source>
</evidence>
<protein>
    <recommendedName>
        <fullName evidence="5">SAM-dependent methyltransferase</fullName>
    </recommendedName>
</protein>
<dbReference type="AlphaFoldDB" id="A0A317ZGG6"/>
<dbReference type="GO" id="GO:0035243">
    <property type="term" value="F:protein-arginine omega-N symmetric methyltransferase activity"/>
    <property type="evidence" value="ECO:0007669"/>
    <property type="project" value="TreeGrafter"/>
</dbReference>
<dbReference type="Pfam" id="PF02636">
    <property type="entry name" value="Methyltransf_28"/>
    <property type="match status" value="1"/>
</dbReference>
<sequence>MSYVPETKQNVFKLLRRKCADGPISYRDYIETALYAEKCGYYQRDAERVGRKADRDFYTAESLGKVFAQLVVGASEELLGPERVRQSTFLEIAAEPEQSLLEKASNHPFADNRVLRLGQPIQASGPVVIFANEWLDALPFHRLVFKDGQWRERGVFFQSDELRETILHHPTPEVQAVLQDLPREIEEGYQLDLPLRAEAALADLLAQDWTGLILLFDYGKTLKALLQDCPNGTARTYFRHEAGNDLLDRPGEKDITCDICWTPLETQLKDACLRNITLESQESFLVKRAAKTAEKIVTASAGAFSADRQTLMELIHPANMGQRFQVLWGLKNP</sequence>
<evidence type="ECO:0000313" key="3">
    <source>
        <dbReference type="EMBL" id="PXA04656.1"/>
    </source>
</evidence>
<reference evidence="3 4" key="1">
    <citation type="submission" date="2018-05" db="EMBL/GenBank/DDBJ databases">
        <title>Coraliomargarita sinensis sp. nov., isolated from a marine solar saltern.</title>
        <authorList>
            <person name="Zhou L.Y."/>
        </authorList>
    </citation>
    <scope>NUCLEOTIDE SEQUENCE [LARGE SCALE GENOMIC DNA]</scope>
    <source>
        <strain evidence="3 4">WN38</strain>
    </source>
</reference>